<comment type="caution">
    <text evidence="1">The sequence shown here is derived from an EMBL/GenBank/DDBJ whole genome shotgun (WGS) entry which is preliminary data.</text>
</comment>
<proteinExistence type="predicted"/>
<dbReference type="RefSeq" id="WP_016191723.1">
    <property type="nucleotide sequence ID" value="NZ_CP089932.1"/>
</dbReference>
<gene>
    <name evidence="1" type="ORF">SY86_24245</name>
</gene>
<evidence type="ECO:0000313" key="1">
    <source>
        <dbReference type="EMBL" id="KKF34142.1"/>
    </source>
</evidence>
<dbReference type="Proteomes" id="UP000033924">
    <property type="component" value="Unassembled WGS sequence"/>
</dbReference>
<sequence length="96" mass="10750">MKLEQLAEPKPLLDEVTLASITKGSLIKIQLTDGISDKFNETIIMEVVNRDSHVIEAKFIRRQTGRFEDAQSVSVSPFLTDTVVFIKEAVFAVLND</sequence>
<protein>
    <submittedName>
        <fullName evidence="1">Uncharacterized protein</fullName>
    </submittedName>
</protein>
<reference evidence="1 2" key="1">
    <citation type="submission" date="2015-01" db="EMBL/GenBank/DDBJ databases">
        <title>Erwinia tracheiphila.</title>
        <authorList>
            <person name="Shapiro L.R."/>
        </authorList>
    </citation>
    <scope>NUCLEOTIDE SEQUENCE [LARGE SCALE GENOMIC DNA]</scope>
    <source>
        <strain evidence="1 2">BuffGH</strain>
    </source>
</reference>
<accession>A0A0M2KA47</accession>
<evidence type="ECO:0000313" key="2">
    <source>
        <dbReference type="Proteomes" id="UP000033924"/>
    </source>
</evidence>
<keyword evidence="2" id="KW-1185">Reference proteome</keyword>
<dbReference type="STRING" id="65700.SY86_24245"/>
<dbReference type="AlphaFoldDB" id="A0A0M2KA47"/>
<dbReference type="EMBL" id="JXNU01000005">
    <property type="protein sequence ID" value="KKF34142.1"/>
    <property type="molecule type" value="Genomic_DNA"/>
</dbReference>
<dbReference type="PATRIC" id="fig|65700.7.peg.6003"/>
<organism evidence="1 2">
    <name type="scientific">Erwinia tracheiphila</name>
    <dbReference type="NCBI Taxonomy" id="65700"/>
    <lineage>
        <taxon>Bacteria</taxon>
        <taxon>Pseudomonadati</taxon>
        <taxon>Pseudomonadota</taxon>
        <taxon>Gammaproteobacteria</taxon>
        <taxon>Enterobacterales</taxon>
        <taxon>Erwiniaceae</taxon>
        <taxon>Erwinia</taxon>
    </lineage>
</organism>
<name>A0A0M2KA47_9GAMM</name>